<keyword evidence="2" id="KW-0560">Oxidoreductase</keyword>
<accession>A0ABP8NN23</accession>
<dbReference type="Gene3D" id="3.40.50.720">
    <property type="entry name" value="NAD(P)-binding Rossmann-like Domain"/>
    <property type="match status" value="1"/>
</dbReference>
<evidence type="ECO:0008006" key="6">
    <source>
        <dbReference type="Google" id="ProtNLM"/>
    </source>
</evidence>
<dbReference type="PANTHER" id="PTHR44196">
    <property type="entry name" value="DEHYDROGENASE/REDUCTASE SDR FAMILY MEMBER 7B"/>
    <property type="match status" value="1"/>
</dbReference>
<evidence type="ECO:0000256" key="2">
    <source>
        <dbReference type="ARBA" id="ARBA00023002"/>
    </source>
</evidence>
<dbReference type="Pfam" id="PF00106">
    <property type="entry name" value="adh_short"/>
    <property type="match status" value="1"/>
</dbReference>
<comment type="caution">
    <text evidence="4">The sequence shown here is derived from an EMBL/GenBank/DDBJ whole genome shotgun (WGS) entry which is preliminary data.</text>
</comment>
<evidence type="ECO:0000313" key="4">
    <source>
        <dbReference type="EMBL" id="GAA4468177.1"/>
    </source>
</evidence>
<name>A0ABP8NN23_9BACT</name>
<sequence length="189" mass="20532">MPPTAVNERRLGERCNGRNILITGASYGIGESLAYMLAGTGATLLLVARTEEKLLQVQGEVARRGGTAHIFPTDLSKSEEVAVLTEKLLQLPGGIHIVVSNAGRSIRRSLYDSLNRHHDLTRTMAVNYFGPTQLILALIPSIEKNRGHIINISAVNVLLAPAPYWAAYQASKAAFDNWFRCAVPELNAG</sequence>
<dbReference type="Proteomes" id="UP001500067">
    <property type="component" value="Unassembled WGS sequence"/>
</dbReference>
<protein>
    <recommendedName>
        <fullName evidence="6">SDR family NAD(P)-dependent oxidoreductase</fullName>
    </recommendedName>
</protein>
<keyword evidence="5" id="KW-1185">Reference proteome</keyword>
<dbReference type="PRINTS" id="PR00080">
    <property type="entry name" value="SDRFAMILY"/>
</dbReference>
<dbReference type="SUPFAM" id="SSF51735">
    <property type="entry name" value="NAD(P)-binding Rossmann-fold domains"/>
    <property type="match status" value="1"/>
</dbReference>
<gene>
    <name evidence="4" type="ORF">GCM10023093_25250</name>
</gene>
<dbReference type="InterPro" id="IPR002347">
    <property type="entry name" value="SDR_fam"/>
</dbReference>
<reference evidence="5" key="1">
    <citation type="journal article" date="2019" name="Int. J. Syst. Evol. Microbiol.">
        <title>The Global Catalogue of Microorganisms (GCM) 10K type strain sequencing project: providing services to taxonomists for standard genome sequencing and annotation.</title>
        <authorList>
            <consortium name="The Broad Institute Genomics Platform"/>
            <consortium name="The Broad Institute Genome Sequencing Center for Infectious Disease"/>
            <person name="Wu L."/>
            <person name="Ma J."/>
        </authorList>
    </citation>
    <scope>NUCLEOTIDE SEQUENCE [LARGE SCALE GENOMIC DNA]</scope>
    <source>
        <strain evidence="5">JCM 32105</strain>
    </source>
</reference>
<evidence type="ECO:0000313" key="5">
    <source>
        <dbReference type="Proteomes" id="UP001500067"/>
    </source>
</evidence>
<dbReference type="PANTHER" id="PTHR44196:SF1">
    <property type="entry name" value="DEHYDROGENASE_REDUCTASE SDR FAMILY MEMBER 7B"/>
    <property type="match status" value="1"/>
</dbReference>
<proteinExistence type="inferred from homology"/>
<evidence type="ECO:0000256" key="3">
    <source>
        <dbReference type="RuleBase" id="RU000363"/>
    </source>
</evidence>
<dbReference type="InterPro" id="IPR036291">
    <property type="entry name" value="NAD(P)-bd_dom_sf"/>
</dbReference>
<dbReference type="PRINTS" id="PR00081">
    <property type="entry name" value="GDHRDH"/>
</dbReference>
<organism evidence="4 5">
    <name type="scientific">Nemorincola caseinilytica</name>
    <dbReference type="NCBI Taxonomy" id="2054315"/>
    <lineage>
        <taxon>Bacteria</taxon>
        <taxon>Pseudomonadati</taxon>
        <taxon>Bacteroidota</taxon>
        <taxon>Chitinophagia</taxon>
        <taxon>Chitinophagales</taxon>
        <taxon>Chitinophagaceae</taxon>
        <taxon>Nemorincola</taxon>
    </lineage>
</organism>
<dbReference type="EMBL" id="BAABFA010000019">
    <property type="protein sequence ID" value="GAA4468177.1"/>
    <property type="molecule type" value="Genomic_DNA"/>
</dbReference>
<evidence type="ECO:0000256" key="1">
    <source>
        <dbReference type="ARBA" id="ARBA00006484"/>
    </source>
</evidence>
<comment type="similarity">
    <text evidence="1 3">Belongs to the short-chain dehydrogenases/reductases (SDR) family.</text>
</comment>